<evidence type="ECO:0000313" key="2">
    <source>
        <dbReference type="EMBL" id="KAE9396613.1"/>
    </source>
</evidence>
<accession>A0A6A4HFS5</accession>
<dbReference type="EMBL" id="ML769511">
    <property type="protein sequence ID" value="KAE9396613.1"/>
    <property type="molecule type" value="Genomic_DNA"/>
</dbReference>
<sequence>MRPDTAPTCPESRPQTPSAIAPDSVCPPTCHASVQTEPESLSPSPNHCCSVDEGHLAGPEPYPLTITCPAFIFRPPLVHVEAGELFHVIYAGARVGIFGNWREQVCPYVEEIAGTHWEPFTTCEAAFEAYTDAYNREEYLPQLKIVQHPNLGEAQKIGKARLARHCQ</sequence>
<gene>
    <name evidence="2" type="ORF">BT96DRAFT_996613</name>
</gene>
<dbReference type="AlphaFoldDB" id="A0A6A4HFS5"/>
<reference evidence="2" key="1">
    <citation type="journal article" date="2019" name="Environ. Microbiol.">
        <title>Fungal ecological strategies reflected in gene transcription - a case study of two litter decomposers.</title>
        <authorList>
            <person name="Barbi F."/>
            <person name="Kohler A."/>
            <person name="Barry K."/>
            <person name="Baskaran P."/>
            <person name="Daum C."/>
            <person name="Fauchery L."/>
            <person name="Ihrmark K."/>
            <person name="Kuo A."/>
            <person name="LaButti K."/>
            <person name="Lipzen A."/>
            <person name="Morin E."/>
            <person name="Grigoriev I.V."/>
            <person name="Henrissat B."/>
            <person name="Lindahl B."/>
            <person name="Martin F."/>
        </authorList>
    </citation>
    <scope>NUCLEOTIDE SEQUENCE</scope>
    <source>
        <strain evidence="2">JB14</strain>
    </source>
</reference>
<evidence type="ECO:0000256" key="1">
    <source>
        <dbReference type="SAM" id="MobiDB-lite"/>
    </source>
</evidence>
<feature type="region of interest" description="Disordered" evidence="1">
    <location>
        <begin position="1"/>
        <end position="24"/>
    </location>
</feature>
<dbReference type="Proteomes" id="UP000799118">
    <property type="component" value="Unassembled WGS sequence"/>
</dbReference>
<evidence type="ECO:0000313" key="3">
    <source>
        <dbReference type="Proteomes" id="UP000799118"/>
    </source>
</evidence>
<protein>
    <submittedName>
        <fullName evidence="2">Uncharacterized protein</fullName>
    </submittedName>
</protein>
<keyword evidence="3" id="KW-1185">Reference proteome</keyword>
<name>A0A6A4HFS5_9AGAR</name>
<organism evidence="2 3">
    <name type="scientific">Gymnopus androsaceus JB14</name>
    <dbReference type="NCBI Taxonomy" id="1447944"/>
    <lineage>
        <taxon>Eukaryota</taxon>
        <taxon>Fungi</taxon>
        <taxon>Dikarya</taxon>
        <taxon>Basidiomycota</taxon>
        <taxon>Agaricomycotina</taxon>
        <taxon>Agaricomycetes</taxon>
        <taxon>Agaricomycetidae</taxon>
        <taxon>Agaricales</taxon>
        <taxon>Marasmiineae</taxon>
        <taxon>Omphalotaceae</taxon>
        <taxon>Gymnopus</taxon>
    </lineage>
</organism>
<proteinExistence type="predicted"/>